<dbReference type="SUPFAM" id="SSF48452">
    <property type="entry name" value="TPR-like"/>
    <property type="match status" value="1"/>
</dbReference>
<dbReference type="Pfam" id="PF14322">
    <property type="entry name" value="SusD-like_3"/>
    <property type="match status" value="1"/>
</dbReference>
<evidence type="ECO:0000259" key="7">
    <source>
        <dbReference type="Pfam" id="PF07980"/>
    </source>
</evidence>
<feature type="chain" id="PRO_5045525988" evidence="6">
    <location>
        <begin position="23"/>
        <end position="603"/>
    </location>
</feature>
<keyword evidence="5" id="KW-0998">Cell outer membrane</keyword>
<evidence type="ECO:0000256" key="4">
    <source>
        <dbReference type="ARBA" id="ARBA00023136"/>
    </source>
</evidence>
<accession>A0ABT5VQ17</accession>
<evidence type="ECO:0000256" key="6">
    <source>
        <dbReference type="SAM" id="SignalP"/>
    </source>
</evidence>
<keyword evidence="10" id="KW-1185">Reference proteome</keyword>
<evidence type="ECO:0000256" key="3">
    <source>
        <dbReference type="ARBA" id="ARBA00022729"/>
    </source>
</evidence>
<comment type="similarity">
    <text evidence="2">Belongs to the SusD family.</text>
</comment>
<feature type="domain" description="RagB/SusD" evidence="7">
    <location>
        <begin position="278"/>
        <end position="602"/>
    </location>
</feature>
<evidence type="ECO:0000259" key="8">
    <source>
        <dbReference type="Pfam" id="PF14322"/>
    </source>
</evidence>
<feature type="domain" description="SusD-like N-terminal" evidence="8">
    <location>
        <begin position="100"/>
        <end position="207"/>
    </location>
</feature>
<feature type="signal peptide" evidence="6">
    <location>
        <begin position="1"/>
        <end position="22"/>
    </location>
</feature>
<organism evidence="9 10">
    <name type="scientific">Paralabilibaculum antarcticum</name>
    <dbReference type="NCBI Taxonomy" id="2912572"/>
    <lineage>
        <taxon>Bacteria</taxon>
        <taxon>Pseudomonadati</taxon>
        <taxon>Bacteroidota</taxon>
        <taxon>Bacteroidia</taxon>
        <taxon>Marinilabiliales</taxon>
        <taxon>Marinifilaceae</taxon>
        <taxon>Paralabilibaculum</taxon>
    </lineage>
</organism>
<dbReference type="RefSeq" id="WP_275108875.1">
    <property type="nucleotide sequence ID" value="NZ_JAKJSC010000001.1"/>
</dbReference>
<evidence type="ECO:0000313" key="10">
    <source>
        <dbReference type="Proteomes" id="UP001528920"/>
    </source>
</evidence>
<dbReference type="PROSITE" id="PS51257">
    <property type="entry name" value="PROKAR_LIPOPROTEIN"/>
    <property type="match status" value="1"/>
</dbReference>
<protein>
    <submittedName>
        <fullName evidence="9">RagB/SusD family nutrient uptake outer membrane protein</fullName>
    </submittedName>
</protein>
<comment type="subcellular location">
    <subcellularLocation>
        <location evidence="1">Cell outer membrane</location>
    </subcellularLocation>
</comment>
<keyword evidence="3 6" id="KW-0732">Signal</keyword>
<evidence type="ECO:0000256" key="1">
    <source>
        <dbReference type="ARBA" id="ARBA00004442"/>
    </source>
</evidence>
<proteinExistence type="inferred from homology"/>
<sequence>MKKYIYKCLVGLMMLFSLSSCDDYLTEVNPNEVTTGSFWKTLNDCEIGLVGTYNQFSDGNIMLLSDETNRSDLSFPGYGRPSPPTPNPAYLQIFNSGYNGVNKKWDALYKGIFRANQVIEGLEGIKSGMDTTEEDEQWKRIMAQARFFRGLFHFYLHNSYNKGSVIIYDFVPKSEEDFYQTLSSAEDVKAFYTADLEYALEHLPATLSGYAADGNTNLKNFKGRIIKGAAAAVLGKSYLYAGDYSTAAVYFKAIIDSGVYALADVSENSTTNGEFNSESILEVSYDANYKPEYDQYSPFGTTNNNANLIAAPQTGGWRGIYPSCWLIMTYRQDSIDINDPRNLVTEEDGSTRYRKFSLRTSHSIAVADDEDLLYYQRRPSVVSYFNNGETAYWRKNTNWDITDHEKNLAPPGRSGINYRVIRLADVYLMYAECLIEGGSNEAGVTEALMYINRVRQRAALQLLGATPAPEFAAADYDKKSYMSTDVMNHLMYVERPLELSAEGHAIRHLDLRRWGLKKQRLDELAAKTFYIGNYKTVDEKGKDISRDILFDVKSDAEATLDDPVKYPPKELFGFQQSAINYIENLHSYWPIPNSETTANPNVN</sequence>
<dbReference type="Proteomes" id="UP001528920">
    <property type="component" value="Unassembled WGS sequence"/>
</dbReference>
<dbReference type="InterPro" id="IPR012944">
    <property type="entry name" value="SusD_RagB_dom"/>
</dbReference>
<dbReference type="InterPro" id="IPR033985">
    <property type="entry name" value="SusD-like_N"/>
</dbReference>
<gene>
    <name evidence="9" type="ORF">L3049_05890</name>
</gene>
<reference evidence="9 10" key="1">
    <citation type="submission" date="2022-01" db="EMBL/GenBank/DDBJ databases">
        <title>Labilibaculum sp. nov, a marine bacterium isolated from Antarctica.</title>
        <authorList>
            <person name="Dai W."/>
        </authorList>
    </citation>
    <scope>NUCLEOTIDE SEQUENCE [LARGE SCALE GENOMIC DNA]</scope>
    <source>
        <strain evidence="9 10">DW002</strain>
    </source>
</reference>
<evidence type="ECO:0000256" key="5">
    <source>
        <dbReference type="ARBA" id="ARBA00023237"/>
    </source>
</evidence>
<dbReference type="Gene3D" id="1.25.40.390">
    <property type="match status" value="1"/>
</dbReference>
<evidence type="ECO:0000256" key="2">
    <source>
        <dbReference type="ARBA" id="ARBA00006275"/>
    </source>
</evidence>
<evidence type="ECO:0000313" key="9">
    <source>
        <dbReference type="EMBL" id="MDE5417535.1"/>
    </source>
</evidence>
<name>A0ABT5VQ17_9BACT</name>
<comment type="caution">
    <text evidence="9">The sequence shown here is derived from an EMBL/GenBank/DDBJ whole genome shotgun (WGS) entry which is preliminary data.</text>
</comment>
<dbReference type="Pfam" id="PF07980">
    <property type="entry name" value="SusD_RagB"/>
    <property type="match status" value="1"/>
</dbReference>
<dbReference type="EMBL" id="JAKJSC010000001">
    <property type="protein sequence ID" value="MDE5417535.1"/>
    <property type="molecule type" value="Genomic_DNA"/>
</dbReference>
<keyword evidence="4" id="KW-0472">Membrane</keyword>
<dbReference type="InterPro" id="IPR011990">
    <property type="entry name" value="TPR-like_helical_dom_sf"/>
</dbReference>